<keyword evidence="9" id="KW-1185">Reference proteome</keyword>
<dbReference type="InterPro" id="IPR013154">
    <property type="entry name" value="ADH-like_N"/>
</dbReference>
<dbReference type="CDD" id="cd08298">
    <property type="entry name" value="CAD2"/>
    <property type="match status" value="1"/>
</dbReference>
<evidence type="ECO:0000256" key="3">
    <source>
        <dbReference type="ARBA" id="ARBA00013190"/>
    </source>
</evidence>
<organism evidence="8 9">
    <name type="scientific">Labilithrix luteola</name>
    <dbReference type="NCBI Taxonomy" id="1391654"/>
    <lineage>
        <taxon>Bacteria</taxon>
        <taxon>Pseudomonadati</taxon>
        <taxon>Myxococcota</taxon>
        <taxon>Polyangia</taxon>
        <taxon>Polyangiales</taxon>
        <taxon>Labilitrichaceae</taxon>
        <taxon>Labilithrix</taxon>
    </lineage>
</organism>
<name>A0A0K1PYL2_9BACT</name>
<dbReference type="Gene3D" id="3.90.180.10">
    <property type="entry name" value="Medium-chain alcohol dehydrogenases, catalytic domain"/>
    <property type="match status" value="1"/>
</dbReference>
<dbReference type="NCBIfam" id="TIGR02822">
    <property type="entry name" value="adh_fam_2"/>
    <property type="match status" value="1"/>
</dbReference>
<comment type="similarity">
    <text evidence="2">Belongs to the zinc-containing alcohol dehydrogenase family.</text>
</comment>
<evidence type="ECO:0000313" key="9">
    <source>
        <dbReference type="Proteomes" id="UP000064967"/>
    </source>
</evidence>
<dbReference type="EMBL" id="CP012333">
    <property type="protein sequence ID" value="AKU98620.1"/>
    <property type="molecule type" value="Genomic_DNA"/>
</dbReference>
<accession>A0A0K1PYL2</accession>
<dbReference type="InterPro" id="IPR011032">
    <property type="entry name" value="GroES-like_sf"/>
</dbReference>
<dbReference type="InterPro" id="IPR014187">
    <property type="entry name" value="ADH_Zn_typ-2"/>
</dbReference>
<dbReference type="InterPro" id="IPR020843">
    <property type="entry name" value="ER"/>
</dbReference>
<dbReference type="KEGG" id="llu:AKJ09_05284"/>
<dbReference type="InterPro" id="IPR036291">
    <property type="entry name" value="NAD(P)-bd_dom_sf"/>
</dbReference>
<evidence type="ECO:0000256" key="1">
    <source>
        <dbReference type="ARBA" id="ARBA00001947"/>
    </source>
</evidence>
<dbReference type="PATRIC" id="fig|1391654.3.peg.5357"/>
<protein>
    <recommendedName>
        <fullName evidence="3">alcohol dehydrogenase</fullName>
        <ecNumber evidence="3">1.1.1.1</ecNumber>
    </recommendedName>
</protein>
<dbReference type="InterPro" id="IPR013149">
    <property type="entry name" value="ADH-like_C"/>
</dbReference>
<evidence type="ECO:0000256" key="4">
    <source>
        <dbReference type="ARBA" id="ARBA00022723"/>
    </source>
</evidence>
<keyword evidence="6" id="KW-0560">Oxidoreductase</keyword>
<evidence type="ECO:0000256" key="5">
    <source>
        <dbReference type="ARBA" id="ARBA00022833"/>
    </source>
</evidence>
<dbReference type="SUPFAM" id="SSF50129">
    <property type="entry name" value="GroES-like"/>
    <property type="match status" value="1"/>
</dbReference>
<evidence type="ECO:0000256" key="2">
    <source>
        <dbReference type="ARBA" id="ARBA00008072"/>
    </source>
</evidence>
<dbReference type="STRING" id="1391654.AKJ09_05284"/>
<dbReference type="Gene3D" id="3.40.50.720">
    <property type="entry name" value="NAD(P)-binding Rossmann-like Domain"/>
    <property type="match status" value="1"/>
</dbReference>
<dbReference type="PANTHER" id="PTHR42940">
    <property type="entry name" value="ALCOHOL DEHYDROGENASE 1-RELATED"/>
    <property type="match status" value="1"/>
</dbReference>
<dbReference type="Proteomes" id="UP000064967">
    <property type="component" value="Chromosome"/>
</dbReference>
<dbReference type="RefSeq" id="WP_240488572.1">
    <property type="nucleotide sequence ID" value="NZ_CP012333.1"/>
</dbReference>
<feature type="domain" description="Enoyl reductase (ER)" evidence="7">
    <location>
        <begin position="12"/>
        <end position="331"/>
    </location>
</feature>
<dbReference type="EC" id="1.1.1.1" evidence="3"/>
<reference evidence="8 9" key="1">
    <citation type="submission" date="2015-08" db="EMBL/GenBank/DDBJ databases">
        <authorList>
            <person name="Babu N.S."/>
            <person name="Beckwith C.J."/>
            <person name="Beseler K.G."/>
            <person name="Brison A."/>
            <person name="Carone J.V."/>
            <person name="Caskin T.P."/>
            <person name="Diamond M."/>
            <person name="Durham M.E."/>
            <person name="Foxe J.M."/>
            <person name="Go M."/>
            <person name="Henderson B.A."/>
            <person name="Jones I.B."/>
            <person name="McGettigan J.A."/>
            <person name="Micheletti S.J."/>
            <person name="Nasrallah M.E."/>
            <person name="Ortiz D."/>
            <person name="Piller C.R."/>
            <person name="Privatt S.R."/>
            <person name="Schneider S.L."/>
            <person name="Sharp S."/>
            <person name="Smith T.C."/>
            <person name="Stanton J.D."/>
            <person name="Ullery H.E."/>
            <person name="Wilson R.J."/>
            <person name="Serrano M.G."/>
            <person name="Buck G."/>
            <person name="Lee V."/>
            <person name="Wang Y."/>
            <person name="Carvalho R."/>
            <person name="Voegtly L."/>
            <person name="Shi R."/>
            <person name="Duckworth R."/>
            <person name="Johnson A."/>
            <person name="Loviza R."/>
            <person name="Walstead R."/>
            <person name="Shah Z."/>
            <person name="Kiflezghi M."/>
            <person name="Wade K."/>
            <person name="Ball S.L."/>
            <person name="Bradley K.W."/>
            <person name="Asai D.J."/>
            <person name="Bowman C.A."/>
            <person name="Russell D.A."/>
            <person name="Pope W.H."/>
            <person name="Jacobs-Sera D."/>
            <person name="Hendrix R.W."/>
            <person name="Hatfull G.F."/>
        </authorList>
    </citation>
    <scope>NUCLEOTIDE SEQUENCE [LARGE SCALE GENOMIC DNA]</scope>
    <source>
        <strain evidence="8 9">DSM 27648</strain>
    </source>
</reference>
<proteinExistence type="inferred from homology"/>
<dbReference type="Pfam" id="PF08240">
    <property type="entry name" value="ADH_N"/>
    <property type="match status" value="1"/>
</dbReference>
<comment type="cofactor">
    <cofactor evidence="1">
        <name>Zn(2+)</name>
        <dbReference type="ChEBI" id="CHEBI:29105"/>
    </cofactor>
</comment>
<keyword evidence="4" id="KW-0479">Metal-binding</keyword>
<dbReference type="AlphaFoldDB" id="A0A0K1PYL2"/>
<dbReference type="SUPFAM" id="SSF51735">
    <property type="entry name" value="NAD(P)-binding Rossmann-fold domains"/>
    <property type="match status" value="1"/>
</dbReference>
<evidence type="ECO:0000256" key="6">
    <source>
        <dbReference type="ARBA" id="ARBA00023002"/>
    </source>
</evidence>
<dbReference type="SMART" id="SM00829">
    <property type="entry name" value="PKS_ER"/>
    <property type="match status" value="1"/>
</dbReference>
<dbReference type="GO" id="GO:0046872">
    <property type="term" value="F:metal ion binding"/>
    <property type="evidence" value="ECO:0007669"/>
    <property type="project" value="UniProtKB-KW"/>
</dbReference>
<keyword evidence="5" id="KW-0862">Zinc</keyword>
<evidence type="ECO:0000259" key="7">
    <source>
        <dbReference type="SMART" id="SM00829"/>
    </source>
</evidence>
<dbReference type="Pfam" id="PF00107">
    <property type="entry name" value="ADH_zinc_N"/>
    <property type="match status" value="1"/>
</dbReference>
<dbReference type="GO" id="GO:0004022">
    <property type="term" value="F:alcohol dehydrogenase (NAD+) activity"/>
    <property type="evidence" value="ECO:0007669"/>
    <property type="project" value="UniProtKB-EC"/>
</dbReference>
<sequence>MTMQRMLLRAPAPIAKAPLVSERGDVPKPGDGELLLRVGACGVCRTDLQIVEGDLHAHRLPIVPGHQIVGHVEAVGAGVDTWAVGDRAGVGWLAWTCGECAYCKSSRENLCERALFTGWDRDGGYATHAIVRADFAFRLPEGFRDIDAAPLLCGGVIGYRSLKRSGIQPGGRLGLYGFGASALLALQVARHWGCRVFVATRSERERERARAMGAEWAGGYDEKPPEPLEAAVTFAPVGDVVVSALAATGRGGTVAINAIHLDRIPQFSYDLLWWERNLVSVANYTRADAIELLALAREIPIKTSFETHPLEDANLALGRLDEGKVDGSAVLVNGSGSTDVAPSR</sequence>
<evidence type="ECO:0000313" key="8">
    <source>
        <dbReference type="EMBL" id="AKU98620.1"/>
    </source>
</evidence>
<dbReference type="PANTHER" id="PTHR42940:SF8">
    <property type="entry name" value="VACUOLAR PROTEIN SORTING-ASSOCIATED PROTEIN 11"/>
    <property type="match status" value="1"/>
</dbReference>
<gene>
    <name evidence="8" type="ORF">AKJ09_05284</name>
</gene>
<dbReference type="GO" id="GO:0005737">
    <property type="term" value="C:cytoplasm"/>
    <property type="evidence" value="ECO:0007669"/>
    <property type="project" value="TreeGrafter"/>
</dbReference>